<dbReference type="Pfam" id="PF00291">
    <property type="entry name" value="PALP"/>
    <property type="match status" value="1"/>
</dbReference>
<accession>A0A5C1QP70</accession>
<organism evidence="4 5">
    <name type="scientific">Oceanispirochaeta crateris</name>
    <dbReference type="NCBI Taxonomy" id="2518645"/>
    <lineage>
        <taxon>Bacteria</taxon>
        <taxon>Pseudomonadati</taxon>
        <taxon>Spirochaetota</taxon>
        <taxon>Spirochaetia</taxon>
        <taxon>Spirochaetales</taxon>
        <taxon>Spirochaetaceae</taxon>
        <taxon>Oceanispirochaeta</taxon>
    </lineage>
</organism>
<dbReference type="PANTHER" id="PTHR10314">
    <property type="entry name" value="CYSTATHIONINE BETA-SYNTHASE"/>
    <property type="match status" value="1"/>
</dbReference>
<sequence length="486" mass="54095">MIDFTVNKEIQKNNAEYCKSKGIKLPTYAMMKNPELVPEEAKAKLKKTGLWDIDPINLYRISWKNEAVESGGLFGKVNHLVLPPALTGCKANIIVLTGKWFPTGAHKVGATYGCLAPRLITGQFNPKTTKAVWPSTGNYCRGGAYISSLLASEAIAILPEEMSEERFNWLKKVAGEVIATPGSESNVKEIFDKCWELRESGQDLRIFNQFDEMGNPLWHYNVTGSAIEEVLGYYMKEGDKMAGFVSSSGSGGTLAAGSYLKKVFPATKIIAAEALQCPTLLQNGFGAHRIEGIGDKHVPWVHNCKDSDFIAAIDDEDPMRLIRLFNEKIGRDSLKSGGVSAELVDQLDLLGISGVANVLAAIKFAKYSELTEKDYVVTIATDSMELYGSRVQELAQARGPYTSAQAERDIQLIQGQGIDHLKELNYYDKKSIHNLKYFTWIEQQGRELSELNDQWYDHDNYWYGTLEQAGEIDSLIEEFNSIIDKS</sequence>
<evidence type="ECO:0000256" key="1">
    <source>
        <dbReference type="ARBA" id="ARBA00001933"/>
    </source>
</evidence>
<keyword evidence="2" id="KW-0663">Pyridoxal phosphate</keyword>
<dbReference type="SUPFAM" id="SSF53686">
    <property type="entry name" value="Tryptophan synthase beta subunit-like PLP-dependent enzymes"/>
    <property type="match status" value="1"/>
</dbReference>
<evidence type="ECO:0000256" key="2">
    <source>
        <dbReference type="ARBA" id="ARBA00022898"/>
    </source>
</evidence>
<gene>
    <name evidence="4" type="ORF">EXM22_08290</name>
</gene>
<feature type="domain" description="Tryptophan synthase beta chain-like PALP" evidence="3">
    <location>
        <begin position="102"/>
        <end position="344"/>
    </location>
</feature>
<dbReference type="Gene3D" id="3.40.50.1100">
    <property type="match status" value="2"/>
</dbReference>
<dbReference type="InterPro" id="IPR001926">
    <property type="entry name" value="TrpB-like_PALP"/>
</dbReference>
<dbReference type="InterPro" id="IPR050214">
    <property type="entry name" value="Cys_Synth/Cystath_Beta-Synth"/>
</dbReference>
<dbReference type="KEGG" id="ock:EXM22_08290"/>
<dbReference type="AlphaFoldDB" id="A0A5C1QP70"/>
<dbReference type="RefSeq" id="WP_149486062.1">
    <property type="nucleotide sequence ID" value="NZ_CP036150.1"/>
</dbReference>
<protein>
    <submittedName>
        <fullName evidence="4">Pyridoxal-phosphate dependent enzyme</fullName>
    </submittedName>
</protein>
<reference evidence="4 5" key="1">
    <citation type="submission" date="2019-02" db="EMBL/GenBank/DDBJ databases">
        <title>Complete Genome Sequence and Methylome Analysis of free living Spirochaetas.</title>
        <authorList>
            <person name="Fomenkov A."/>
            <person name="Dubinina G."/>
            <person name="Leshcheva N."/>
            <person name="Mikheeva N."/>
            <person name="Grabovich M."/>
            <person name="Vincze T."/>
            <person name="Roberts R.J."/>
        </authorList>
    </citation>
    <scope>NUCLEOTIDE SEQUENCE [LARGE SCALE GENOMIC DNA]</scope>
    <source>
        <strain evidence="4 5">K2</strain>
    </source>
</reference>
<keyword evidence="5" id="KW-1185">Reference proteome</keyword>
<dbReference type="Proteomes" id="UP000324209">
    <property type="component" value="Chromosome"/>
</dbReference>
<evidence type="ECO:0000259" key="3">
    <source>
        <dbReference type="Pfam" id="PF00291"/>
    </source>
</evidence>
<evidence type="ECO:0000313" key="5">
    <source>
        <dbReference type="Proteomes" id="UP000324209"/>
    </source>
</evidence>
<proteinExistence type="predicted"/>
<comment type="cofactor">
    <cofactor evidence="1">
        <name>pyridoxal 5'-phosphate</name>
        <dbReference type="ChEBI" id="CHEBI:597326"/>
    </cofactor>
</comment>
<evidence type="ECO:0000313" key="4">
    <source>
        <dbReference type="EMBL" id="QEN07982.1"/>
    </source>
</evidence>
<dbReference type="GO" id="GO:1901605">
    <property type="term" value="P:alpha-amino acid metabolic process"/>
    <property type="evidence" value="ECO:0007669"/>
    <property type="project" value="UniProtKB-ARBA"/>
</dbReference>
<dbReference type="EMBL" id="CP036150">
    <property type="protein sequence ID" value="QEN07982.1"/>
    <property type="molecule type" value="Genomic_DNA"/>
</dbReference>
<name>A0A5C1QP70_9SPIO</name>
<dbReference type="OrthoDB" id="9767775at2"/>
<dbReference type="InterPro" id="IPR036052">
    <property type="entry name" value="TrpB-like_PALP_sf"/>
</dbReference>